<organism evidence="8 9">
    <name type="scientific">Ruminococcus bovis</name>
    <dbReference type="NCBI Taxonomy" id="2564099"/>
    <lineage>
        <taxon>Bacteria</taxon>
        <taxon>Bacillati</taxon>
        <taxon>Bacillota</taxon>
        <taxon>Clostridia</taxon>
        <taxon>Eubacteriales</taxon>
        <taxon>Oscillospiraceae</taxon>
        <taxon>Ruminococcus</taxon>
    </lineage>
</organism>
<feature type="transmembrane region" description="Helical" evidence="6">
    <location>
        <begin position="109"/>
        <end position="131"/>
    </location>
</feature>
<evidence type="ECO:0000256" key="4">
    <source>
        <dbReference type="ARBA" id="ARBA00022989"/>
    </source>
</evidence>
<feature type="transmembrane region" description="Helical" evidence="6">
    <location>
        <begin position="151"/>
        <end position="172"/>
    </location>
</feature>
<feature type="domain" description="ABC3 transporter permease C-terminal" evidence="7">
    <location>
        <begin position="253"/>
        <end position="371"/>
    </location>
</feature>
<evidence type="ECO:0000259" key="7">
    <source>
        <dbReference type="Pfam" id="PF02687"/>
    </source>
</evidence>
<feature type="domain" description="ABC3 transporter permease C-terminal" evidence="7">
    <location>
        <begin position="67"/>
        <end position="175"/>
    </location>
</feature>
<feature type="transmembrane region" description="Helical" evidence="6">
    <location>
        <begin position="53"/>
        <end position="81"/>
    </location>
</feature>
<reference evidence="8 9" key="1">
    <citation type="submission" date="2019-04" db="EMBL/GenBank/DDBJ databases">
        <authorList>
            <person name="Embree M."/>
            <person name="Gaffney J.R."/>
        </authorList>
    </citation>
    <scope>NUCLEOTIDE SEQUENCE [LARGE SCALE GENOMIC DNA]</scope>
    <source>
        <strain evidence="8 9">JE7A12</strain>
    </source>
</reference>
<feature type="transmembrane region" description="Helical" evidence="6">
    <location>
        <begin position="252"/>
        <end position="274"/>
    </location>
</feature>
<dbReference type="EMBL" id="CP039381">
    <property type="protein sequence ID" value="QCT07622.1"/>
    <property type="molecule type" value="Genomic_DNA"/>
</dbReference>
<dbReference type="RefSeq" id="WP_138157617.1">
    <property type="nucleotide sequence ID" value="NZ_CP039381.1"/>
</dbReference>
<comment type="subcellular location">
    <subcellularLocation>
        <location evidence="1">Cell membrane</location>
        <topology evidence="1">Multi-pass membrane protein</topology>
    </subcellularLocation>
</comment>
<dbReference type="InterPro" id="IPR003838">
    <property type="entry name" value="ABC3_permease_C"/>
</dbReference>
<evidence type="ECO:0000256" key="6">
    <source>
        <dbReference type="SAM" id="Phobius"/>
    </source>
</evidence>
<keyword evidence="9" id="KW-1185">Reference proteome</keyword>
<feature type="transmembrane region" description="Helical" evidence="6">
    <location>
        <begin position="12"/>
        <end position="33"/>
    </location>
</feature>
<name>A0A4P8XXY8_9FIRM</name>
<dbReference type="KEGG" id="ruj:E5Z56_09755"/>
<evidence type="ECO:0000313" key="9">
    <source>
        <dbReference type="Proteomes" id="UP000301475"/>
    </source>
</evidence>
<evidence type="ECO:0000256" key="5">
    <source>
        <dbReference type="ARBA" id="ARBA00023136"/>
    </source>
</evidence>
<accession>A0A4P8XXY8</accession>
<keyword evidence="5 6" id="KW-0472">Membrane</keyword>
<feature type="transmembrane region" description="Helical" evidence="6">
    <location>
        <begin position="220"/>
        <end position="240"/>
    </location>
</feature>
<sequence>MIVSIKDSVKLFGISIMTCCAVTVCNMFLNYYLDLTAIAGLIDNPYAQMFYDAQIMTSKVVCAVSGGCLAITTVVMLFFYIKHYIDSHSKEIGILKALGYSDFKIAKGFSVFGLSVFLGCFVGYLLSFALMPQFYELQNKDGYLPELSIGYHWILFVLLVIAPTLVFALIAVCNSLLKLRQPCVNLLKGIVKVKGKTKNTKDKKTFVAEMRSSVLRSRKTLVFFIAFSSFCFSAMIQMSASMKDLSSEMMGLMMLIIGVVLAFTTLYIAVTTVIRSNQKNIAMMRVFGYDSADCKRSVLDGYRPAAYIGFIIGSVYQYALLRIMVDIVFSGVEGIPEYEFDFLMFFITLAVFIVVYEGVMFAYGQSMKKISLKQIMSE</sequence>
<keyword evidence="4 6" id="KW-1133">Transmembrane helix</keyword>
<feature type="transmembrane region" description="Helical" evidence="6">
    <location>
        <begin position="342"/>
        <end position="363"/>
    </location>
</feature>
<gene>
    <name evidence="8" type="ORF">E5Z56_09755</name>
</gene>
<protein>
    <submittedName>
        <fullName evidence="8">ABC transporter permease</fullName>
    </submittedName>
</protein>
<dbReference type="GO" id="GO:0005886">
    <property type="term" value="C:plasma membrane"/>
    <property type="evidence" value="ECO:0007669"/>
    <property type="project" value="UniProtKB-SubCell"/>
</dbReference>
<dbReference type="OrthoDB" id="1655480at2"/>
<dbReference type="Proteomes" id="UP000301475">
    <property type="component" value="Chromosome"/>
</dbReference>
<proteinExistence type="predicted"/>
<dbReference type="AlphaFoldDB" id="A0A4P8XXY8"/>
<dbReference type="Pfam" id="PF02687">
    <property type="entry name" value="FtsX"/>
    <property type="match status" value="2"/>
</dbReference>
<evidence type="ECO:0000256" key="2">
    <source>
        <dbReference type="ARBA" id="ARBA00022475"/>
    </source>
</evidence>
<evidence type="ECO:0000313" key="8">
    <source>
        <dbReference type="EMBL" id="QCT07622.1"/>
    </source>
</evidence>
<keyword evidence="3 6" id="KW-0812">Transmembrane</keyword>
<dbReference type="PANTHER" id="PTHR30287:SF2">
    <property type="entry name" value="BLL1001 PROTEIN"/>
    <property type="match status" value="1"/>
</dbReference>
<dbReference type="InterPro" id="IPR036259">
    <property type="entry name" value="MFS_trans_sf"/>
</dbReference>
<evidence type="ECO:0000256" key="1">
    <source>
        <dbReference type="ARBA" id="ARBA00004651"/>
    </source>
</evidence>
<evidence type="ECO:0000256" key="3">
    <source>
        <dbReference type="ARBA" id="ARBA00022692"/>
    </source>
</evidence>
<dbReference type="SUPFAM" id="SSF103473">
    <property type="entry name" value="MFS general substrate transporter"/>
    <property type="match status" value="1"/>
</dbReference>
<dbReference type="InterPro" id="IPR038766">
    <property type="entry name" value="Membrane_comp_ABC_pdt"/>
</dbReference>
<feature type="transmembrane region" description="Helical" evidence="6">
    <location>
        <begin position="305"/>
        <end position="330"/>
    </location>
</feature>
<keyword evidence="2" id="KW-1003">Cell membrane</keyword>
<dbReference type="PANTHER" id="PTHR30287">
    <property type="entry name" value="MEMBRANE COMPONENT OF PREDICTED ABC SUPERFAMILY METABOLITE UPTAKE TRANSPORTER"/>
    <property type="match status" value="1"/>
</dbReference>